<evidence type="ECO:0000256" key="1">
    <source>
        <dbReference type="ARBA" id="ARBA00004496"/>
    </source>
</evidence>
<evidence type="ECO:0000256" key="2">
    <source>
        <dbReference type="ARBA" id="ARBA00022448"/>
    </source>
</evidence>
<dbReference type="CDD" id="cd00006">
    <property type="entry name" value="PTS_IIA_man"/>
    <property type="match status" value="1"/>
</dbReference>
<keyword evidence="5" id="KW-0808">Transferase</keyword>
<comment type="caution">
    <text evidence="9">The sequence shown here is derived from an EMBL/GenBank/DDBJ whole genome shotgun (WGS) entry which is preliminary data.</text>
</comment>
<dbReference type="PANTHER" id="PTHR33799">
    <property type="entry name" value="PTS PERMEASE-RELATED-RELATED"/>
    <property type="match status" value="1"/>
</dbReference>
<evidence type="ECO:0000256" key="7">
    <source>
        <dbReference type="ARBA" id="ARBA00022777"/>
    </source>
</evidence>
<evidence type="ECO:0000256" key="5">
    <source>
        <dbReference type="ARBA" id="ARBA00022679"/>
    </source>
</evidence>
<sequence length="140" mass="14982">MIGLLVVTHGNLGKSLLESIAIIAGEVKCSASVGLYHGDSPIQLKEEIQEKVEALNTGEGVIVLVDFYGGTPGNEVMKLLTTNEMKVLSGVNMAMLLEIVVNREFSNDLEALAKTALQSGKESLQDLNEVYNHLIAKAGE</sequence>
<gene>
    <name evidence="9" type="ORF">P7D85_12405</name>
</gene>
<evidence type="ECO:0000256" key="4">
    <source>
        <dbReference type="ARBA" id="ARBA00022597"/>
    </source>
</evidence>
<keyword evidence="2" id="KW-0813">Transport</keyword>
<dbReference type="InterPro" id="IPR004701">
    <property type="entry name" value="PTS_EIIA_man-typ"/>
</dbReference>
<keyword evidence="3" id="KW-0963">Cytoplasm</keyword>
<dbReference type="Proteomes" id="UP001252875">
    <property type="component" value="Unassembled WGS sequence"/>
</dbReference>
<evidence type="ECO:0000256" key="6">
    <source>
        <dbReference type="ARBA" id="ARBA00022683"/>
    </source>
</evidence>
<dbReference type="InterPro" id="IPR033887">
    <property type="entry name" value="PTS_IIA_man"/>
</dbReference>
<evidence type="ECO:0000313" key="9">
    <source>
        <dbReference type="EMBL" id="MDT2600581.1"/>
    </source>
</evidence>
<evidence type="ECO:0000256" key="3">
    <source>
        <dbReference type="ARBA" id="ARBA00022490"/>
    </source>
</evidence>
<protein>
    <submittedName>
        <fullName evidence="9">PTS sugar transporter subunit IIA</fullName>
    </submittedName>
</protein>
<proteinExistence type="predicted"/>
<dbReference type="EMBL" id="JARPYI010000006">
    <property type="protein sequence ID" value="MDT2600581.1"/>
    <property type="molecule type" value="Genomic_DNA"/>
</dbReference>
<keyword evidence="10" id="KW-1185">Reference proteome</keyword>
<evidence type="ECO:0000313" key="10">
    <source>
        <dbReference type="Proteomes" id="UP001252875"/>
    </source>
</evidence>
<organism evidence="9 10">
    <name type="scientific">Enterococcus hulanensis</name>
    <dbReference type="NCBI Taxonomy" id="2559929"/>
    <lineage>
        <taxon>Bacteria</taxon>
        <taxon>Bacillati</taxon>
        <taxon>Bacillota</taxon>
        <taxon>Bacilli</taxon>
        <taxon>Lactobacillales</taxon>
        <taxon>Enterococcaceae</taxon>
        <taxon>Enterococcus</taxon>
    </lineage>
</organism>
<keyword evidence="4 9" id="KW-0762">Sugar transport</keyword>
<dbReference type="PROSITE" id="PS51096">
    <property type="entry name" value="PTS_EIIA_TYPE_4"/>
    <property type="match status" value="1"/>
</dbReference>
<keyword evidence="7" id="KW-0418">Kinase</keyword>
<dbReference type="Gene3D" id="3.40.50.510">
    <property type="entry name" value="Phosphotransferase system, mannose-type IIA component"/>
    <property type="match status" value="1"/>
</dbReference>
<dbReference type="RefSeq" id="WP_311822769.1">
    <property type="nucleotide sequence ID" value="NZ_JARPYF010000006.1"/>
</dbReference>
<dbReference type="InterPro" id="IPR036662">
    <property type="entry name" value="PTS_EIIA_man-typ_sf"/>
</dbReference>
<dbReference type="SUPFAM" id="SSF53062">
    <property type="entry name" value="PTS system fructose IIA component-like"/>
    <property type="match status" value="1"/>
</dbReference>
<feature type="domain" description="PTS EIIA type-4" evidence="8">
    <location>
        <begin position="1"/>
        <end position="124"/>
    </location>
</feature>
<name>A0ABU3F0D1_9ENTE</name>
<accession>A0ABU3F0D1</accession>
<reference evidence="9 10" key="1">
    <citation type="submission" date="2023-03" db="EMBL/GenBank/DDBJ databases">
        <authorList>
            <person name="Shen W."/>
            <person name="Cai J."/>
        </authorList>
    </citation>
    <scope>NUCLEOTIDE SEQUENCE [LARGE SCALE GENOMIC DNA]</scope>
    <source>
        <strain evidence="9 10">D6-4</strain>
    </source>
</reference>
<evidence type="ECO:0000259" key="8">
    <source>
        <dbReference type="PROSITE" id="PS51096"/>
    </source>
</evidence>
<keyword evidence="6" id="KW-0598">Phosphotransferase system</keyword>
<dbReference type="Pfam" id="PF03610">
    <property type="entry name" value="EIIA-man"/>
    <property type="match status" value="1"/>
</dbReference>
<dbReference type="PANTHER" id="PTHR33799:SF1">
    <property type="entry name" value="PTS SYSTEM MANNOSE-SPECIFIC EIIAB COMPONENT-RELATED"/>
    <property type="match status" value="1"/>
</dbReference>
<dbReference type="InterPro" id="IPR051471">
    <property type="entry name" value="Bacterial_PTS_sugar_comp"/>
</dbReference>
<comment type="subcellular location">
    <subcellularLocation>
        <location evidence="1">Cytoplasm</location>
    </subcellularLocation>
</comment>